<feature type="domain" description="Glycoside hydrolase family 31 N-terminal" evidence="8">
    <location>
        <begin position="55"/>
        <end position="217"/>
    </location>
</feature>
<dbReference type="EC" id="3.2.1.177" evidence="5"/>
<dbReference type="AlphaFoldDB" id="A0A8J3YJC7"/>
<dbReference type="EMBL" id="BOPF01000006">
    <property type="protein sequence ID" value="GIJ45095.1"/>
    <property type="molecule type" value="Genomic_DNA"/>
</dbReference>
<dbReference type="RefSeq" id="WP_203898649.1">
    <property type="nucleotide sequence ID" value="NZ_BOPF01000006.1"/>
</dbReference>
<dbReference type="GO" id="GO:0005975">
    <property type="term" value="P:carbohydrate metabolic process"/>
    <property type="evidence" value="ECO:0007669"/>
    <property type="project" value="InterPro"/>
</dbReference>
<evidence type="ECO:0000259" key="9">
    <source>
        <dbReference type="Pfam" id="PF21365"/>
    </source>
</evidence>
<evidence type="ECO:0000256" key="6">
    <source>
        <dbReference type="RuleBase" id="RU361185"/>
    </source>
</evidence>
<dbReference type="GO" id="GO:0061634">
    <property type="term" value="F:alpha-D-xyloside xylohydrolase"/>
    <property type="evidence" value="ECO:0007669"/>
    <property type="project" value="UniProtKB-EC"/>
</dbReference>
<dbReference type="SUPFAM" id="SSF117125">
    <property type="entry name" value="Putative glucosidase YicI, C-terminal domain"/>
    <property type="match status" value="1"/>
</dbReference>
<evidence type="ECO:0000256" key="1">
    <source>
        <dbReference type="ARBA" id="ARBA00007806"/>
    </source>
</evidence>
<accession>A0A8J3YJC7</accession>
<protein>
    <recommendedName>
        <fullName evidence="5">alpha-D-xyloside xylohydrolase</fullName>
        <ecNumber evidence="5">3.2.1.177</ecNumber>
    </recommendedName>
</protein>
<dbReference type="SUPFAM" id="SSF74650">
    <property type="entry name" value="Galactose mutarotase-like"/>
    <property type="match status" value="1"/>
</dbReference>
<dbReference type="GO" id="GO:0030246">
    <property type="term" value="F:carbohydrate binding"/>
    <property type="evidence" value="ECO:0007669"/>
    <property type="project" value="InterPro"/>
</dbReference>
<dbReference type="InterPro" id="IPR011013">
    <property type="entry name" value="Gal_mutarotase_sf_dom"/>
</dbReference>
<keyword evidence="11" id="KW-1185">Reference proteome</keyword>
<dbReference type="Pfam" id="PF21365">
    <property type="entry name" value="Glyco_hydro_31_3rd"/>
    <property type="match status" value="1"/>
</dbReference>
<dbReference type="FunFam" id="3.20.20.80:FF:000053">
    <property type="entry name" value="Alpha-xylosidase YicI"/>
    <property type="match status" value="1"/>
</dbReference>
<dbReference type="PANTHER" id="PTHR43053">
    <property type="entry name" value="GLYCOSIDASE FAMILY 31"/>
    <property type="match status" value="1"/>
</dbReference>
<dbReference type="InterPro" id="IPR050985">
    <property type="entry name" value="Alpha-glycosidase_related"/>
</dbReference>
<dbReference type="CDD" id="cd14752">
    <property type="entry name" value="GH31_N"/>
    <property type="match status" value="1"/>
</dbReference>
<dbReference type="Proteomes" id="UP000619260">
    <property type="component" value="Unassembled WGS sequence"/>
</dbReference>
<evidence type="ECO:0000313" key="11">
    <source>
        <dbReference type="Proteomes" id="UP000619260"/>
    </source>
</evidence>
<dbReference type="SUPFAM" id="SSF51445">
    <property type="entry name" value="(Trans)glycosidases"/>
    <property type="match status" value="1"/>
</dbReference>
<dbReference type="NCBIfam" id="NF007940">
    <property type="entry name" value="PRK10658.1"/>
    <property type="match status" value="1"/>
</dbReference>
<dbReference type="Gene3D" id="2.60.40.1180">
    <property type="entry name" value="Golgi alpha-mannosidase II"/>
    <property type="match status" value="2"/>
</dbReference>
<dbReference type="Gene3D" id="3.20.20.80">
    <property type="entry name" value="Glycosidases"/>
    <property type="match status" value="1"/>
</dbReference>
<comment type="similarity">
    <text evidence="1 6">Belongs to the glycosyl hydrolase 31 family.</text>
</comment>
<sequence>MKFSDGYWHMREGVTARYPMQVRDFDAADDRLTVYAPTKRIVTRGDTLNLPLLTVTCTAPAPEVIAVRVSRHVGGRPLLPEFHVERDPGANPKVTRDESAVTFSSGALSARFALGDTWRLDFVAEGRTLTSSAGKAMAALETPEGHFVRDQLRLGVGHHVYGLGERFGPLVKNGQTIDIWNADGGTSSEQAYKNVPFFLTDAGYGVFVNHPGPVSFEVGSETTARVQFSVEGQELEYLFIYGPTPREILRRYTALTGRPALPPAWSFGLWLTTSFTTPYDEATVSSFVDGMAERDLPLSVFHFDCFWMREFHWCDFEWDPVAFPDPAGTLARLKARELRICVWINPYIAQRSALFAEGAARGYLVRRADGSVWQWDKWQAGMGLVDFTNPDARAWYQEKLRGLLDMGVDCFKSDFGERIPTDVVWHDGSDPVRMHNYYAHLYNEAVFDVLREHRGEGEAVLFARSATAGGQQFPVHWGGDCIATFESMAESLRGGLSLALSGFGFWSHDIGGFEKTPDPGLFSRWIPFGLLSSHSRLHGSESYRVPWLFGEQAVDILREYTKLKARLMPYLFRAGVTAHREGTPVMRPMVLAFPEDPACAYLDRQYLLGPDLLVAPVFTVDGEHSFYVPAGEWTDLRTDEVITGPVWVKRHYPLADLPVLVRPGALLALGSRDDRPDYDYADGVTLRVYALADGETSTVDVPDRRGGVAARFTATRNGDVVEVRREAGTAPWHAALAGAAPVPAESDAVRLRS</sequence>
<keyword evidence="2 6" id="KW-0378">Hydrolase</keyword>
<evidence type="ECO:0000256" key="4">
    <source>
        <dbReference type="ARBA" id="ARBA00052064"/>
    </source>
</evidence>
<dbReference type="CDD" id="cd06593">
    <property type="entry name" value="GH31_xylosidase_YicI"/>
    <property type="match status" value="1"/>
</dbReference>
<comment type="catalytic activity">
    <reaction evidence="4">
        <text>Hydrolysis of terminal, non-reducing alpha-D-xylose residues with release of alpha-D-xylose.</text>
        <dbReference type="EC" id="3.2.1.177"/>
    </reaction>
</comment>
<dbReference type="InterPro" id="IPR000322">
    <property type="entry name" value="Glyco_hydro_31_TIM"/>
</dbReference>
<dbReference type="Pfam" id="PF13802">
    <property type="entry name" value="Gal_mutarotas_2"/>
    <property type="match status" value="1"/>
</dbReference>
<evidence type="ECO:0000256" key="2">
    <source>
        <dbReference type="ARBA" id="ARBA00022801"/>
    </source>
</evidence>
<evidence type="ECO:0000259" key="7">
    <source>
        <dbReference type="Pfam" id="PF01055"/>
    </source>
</evidence>
<dbReference type="InterPro" id="IPR048395">
    <property type="entry name" value="Glyco_hydro_31_C"/>
</dbReference>
<keyword evidence="3 6" id="KW-0326">Glycosidase</keyword>
<evidence type="ECO:0000256" key="3">
    <source>
        <dbReference type="ARBA" id="ARBA00023295"/>
    </source>
</evidence>
<evidence type="ECO:0000259" key="8">
    <source>
        <dbReference type="Pfam" id="PF13802"/>
    </source>
</evidence>
<dbReference type="PANTHER" id="PTHR43053:SF4">
    <property type="entry name" value="MYOGENESIS-REGULATING GLYCOSIDASE"/>
    <property type="match status" value="1"/>
</dbReference>
<proteinExistence type="inferred from homology"/>
<dbReference type="InterPro" id="IPR017853">
    <property type="entry name" value="GH"/>
</dbReference>
<comment type="caution">
    <text evidence="10">The sequence shown here is derived from an EMBL/GenBank/DDBJ whole genome shotgun (WGS) entry which is preliminary data.</text>
</comment>
<reference evidence="10" key="1">
    <citation type="submission" date="2021-01" db="EMBL/GenBank/DDBJ databases">
        <title>Whole genome shotgun sequence of Virgisporangium aliadipatigenens NBRC 105644.</title>
        <authorList>
            <person name="Komaki H."/>
            <person name="Tamura T."/>
        </authorList>
    </citation>
    <scope>NUCLEOTIDE SEQUENCE</scope>
    <source>
        <strain evidence="10">NBRC 105644</strain>
    </source>
</reference>
<dbReference type="InterPro" id="IPR025887">
    <property type="entry name" value="Glyco_hydro_31_N_dom"/>
</dbReference>
<evidence type="ECO:0000256" key="5">
    <source>
        <dbReference type="ARBA" id="ARBA00066962"/>
    </source>
</evidence>
<dbReference type="InterPro" id="IPR013780">
    <property type="entry name" value="Glyco_hydro_b"/>
</dbReference>
<name>A0A8J3YJC7_9ACTN</name>
<organism evidence="10 11">
    <name type="scientific">Virgisporangium aliadipatigenens</name>
    <dbReference type="NCBI Taxonomy" id="741659"/>
    <lineage>
        <taxon>Bacteria</taxon>
        <taxon>Bacillati</taxon>
        <taxon>Actinomycetota</taxon>
        <taxon>Actinomycetes</taxon>
        <taxon>Micromonosporales</taxon>
        <taxon>Micromonosporaceae</taxon>
        <taxon>Virgisporangium</taxon>
    </lineage>
</organism>
<dbReference type="Gene3D" id="2.60.40.1760">
    <property type="entry name" value="glycosyl hydrolase (family 31)"/>
    <property type="match status" value="1"/>
</dbReference>
<gene>
    <name evidence="10" type="ORF">Val02_19810</name>
</gene>
<dbReference type="SUPFAM" id="SSF51011">
    <property type="entry name" value="Glycosyl hydrolase domain"/>
    <property type="match status" value="1"/>
</dbReference>
<evidence type="ECO:0000313" key="10">
    <source>
        <dbReference type="EMBL" id="GIJ45095.1"/>
    </source>
</evidence>
<dbReference type="Pfam" id="PF01055">
    <property type="entry name" value="Glyco_hydro_31_2nd"/>
    <property type="match status" value="1"/>
</dbReference>
<feature type="domain" description="Glycosyl hydrolase family 31 C-terminal" evidence="9">
    <location>
        <begin position="582"/>
        <end position="666"/>
    </location>
</feature>
<feature type="domain" description="Glycoside hydrolase family 31 TIM barrel" evidence="7">
    <location>
        <begin position="259"/>
        <end position="573"/>
    </location>
</feature>